<reference evidence="2 3" key="1">
    <citation type="submission" date="2020-03" db="EMBL/GenBank/DDBJ databases">
        <title>Whole genome shotgun sequence of Phytohabitans suffuscus NBRC 105367.</title>
        <authorList>
            <person name="Komaki H."/>
            <person name="Tamura T."/>
        </authorList>
    </citation>
    <scope>NUCLEOTIDE SEQUENCE [LARGE SCALE GENOMIC DNA]</scope>
    <source>
        <strain evidence="2 3">NBRC 105367</strain>
    </source>
</reference>
<dbReference type="PANTHER" id="PTHR43283:SF18">
    <property type="match status" value="1"/>
</dbReference>
<accession>A0A6F8YVN9</accession>
<dbReference type="Proteomes" id="UP000503011">
    <property type="component" value="Chromosome"/>
</dbReference>
<gene>
    <name evidence="2" type="ORF">Psuf_075200</name>
</gene>
<evidence type="ECO:0000313" key="2">
    <source>
        <dbReference type="EMBL" id="BCB90207.1"/>
    </source>
</evidence>
<evidence type="ECO:0000313" key="3">
    <source>
        <dbReference type="Proteomes" id="UP000503011"/>
    </source>
</evidence>
<dbReference type="InterPro" id="IPR050789">
    <property type="entry name" value="Diverse_Enzym_Activities"/>
</dbReference>
<organism evidence="2 3">
    <name type="scientific">Phytohabitans suffuscus</name>
    <dbReference type="NCBI Taxonomy" id="624315"/>
    <lineage>
        <taxon>Bacteria</taxon>
        <taxon>Bacillati</taxon>
        <taxon>Actinomycetota</taxon>
        <taxon>Actinomycetes</taxon>
        <taxon>Micromonosporales</taxon>
        <taxon>Micromonosporaceae</taxon>
    </lineage>
</organism>
<dbReference type="AlphaFoldDB" id="A0A6F8YVN9"/>
<protein>
    <recommendedName>
        <fullName evidence="1">Beta-lactamase-related domain-containing protein</fullName>
    </recommendedName>
</protein>
<evidence type="ECO:0000259" key="1">
    <source>
        <dbReference type="Pfam" id="PF00144"/>
    </source>
</evidence>
<dbReference type="InterPro" id="IPR012338">
    <property type="entry name" value="Beta-lactam/transpept-like"/>
</dbReference>
<name>A0A6F8YVN9_9ACTN</name>
<dbReference type="SUPFAM" id="SSF56601">
    <property type="entry name" value="beta-lactamase/transpeptidase-like"/>
    <property type="match status" value="1"/>
</dbReference>
<keyword evidence="3" id="KW-1185">Reference proteome</keyword>
<dbReference type="PANTHER" id="PTHR43283">
    <property type="entry name" value="BETA-LACTAMASE-RELATED"/>
    <property type="match status" value="1"/>
</dbReference>
<dbReference type="EMBL" id="AP022871">
    <property type="protein sequence ID" value="BCB90207.1"/>
    <property type="molecule type" value="Genomic_DNA"/>
</dbReference>
<reference evidence="2 3" key="2">
    <citation type="submission" date="2020-03" db="EMBL/GenBank/DDBJ databases">
        <authorList>
            <person name="Ichikawa N."/>
            <person name="Kimura A."/>
            <person name="Kitahashi Y."/>
            <person name="Uohara A."/>
        </authorList>
    </citation>
    <scope>NUCLEOTIDE SEQUENCE [LARGE SCALE GENOMIC DNA]</scope>
    <source>
        <strain evidence="2 3">NBRC 105367</strain>
    </source>
</reference>
<dbReference type="InterPro" id="IPR001466">
    <property type="entry name" value="Beta-lactam-related"/>
</dbReference>
<proteinExistence type="predicted"/>
<dbReference type="Pfam" id="PF00144">
    <property type="entry name" value="Beta-lactamase"/>
    <property type="match status" value="1"/>
</dbReference>
<dbReference type="KEGG" id="psuu:Psuf_075200"/>
<dbReference type="Gene3D" id="3.40.710.10">
    <property type="entry name" value="DD-peptidase/beta-lactamase superfamily"/>
    <property type="match status" value="1"/>
</dbReference>
<feature type="domain" description="Beta-lactamase-related" evidence="1">
    <location>
        <begin position="55"/>
        <end position="395"/>
    </location>
</feature>
<sequence length="404" mass="44301">MRREMTAHQYGNWWHRYADEGLRQIFVGRYETADGVLSAQIWRQNRPTWSSRPEVDRIIEQEMAEDGVPGVAVAVMKDGDFVYTRGFGKADIAGDEWMDSGHVMRWASVSKALGGALAMRLHERGELDRDQAIRNYAPDVPNRFTATFEQMLGNRGCVRHYATDPKSSLKNVDADQYEAEKDADAEIASTWYADASTAAPLYYGDPLRRFSGGAVSTTCTPGQSYLYSTQSLAFAGRGFEAATGTGVKELVQQEIAGPLGLTTLRAEEAADTSVRRAKIYAGEDNVEVDRDQITGKFLGGGVESSVRDMARFGTAVLEGDVYADVDHVWDGTDHGWSYAYGWGVGTRDGHRYASKSGGQRGSDAHLLLFPDDGISIAVLINREELADADDHGTAIAWAVGDLMI</sequence>
<dbReference type="RefSeq" id="WP_173162400.1">
    <property type="nucleotide sequence ID" value="NZ_AP022871.1"/>
</dbReference>